<sequence length="102" mass="10414">MKKHATFMALGLTALTVGCGDGAREEAPSPSPASLQAAPSQDRPSEQELAATRTSAPVTAVPVKYVIAPDSAPHVRISAGVEAARPESPGLTGSDGPRRSPR</sequence>
<reference evidence="3" key="1">
    <citation type="submission" date="2018-09" db="EMBL/GenBank/DDBJ databases">
        <authorList>
            <person name="Livingstone P.G."/>
            <person name="Whitworth D.E."/>
        </authorList>
    </citation>
    <scope>NUCLEOTIDE SEQUENCE [LARGE SCALE GENOMIC DNA]</scope>
    <source>
        <strain evidence="3">CA054A</strain>
    </source>
</reference>
<dbReference type="RefSeq" id="WP_120544106.1">
    <property type="nucleotide sequence ID" value="NZ_RAVZ01000272.1"/>
</dbReference>
<gene>
    <name evidence="2" type="ORF">D7V88_30325</name>
</gene>
<feature type="compositionally biased region" description="Low complexity" evidence="1">
    <location>
        <begin position="32"/>
        <end position="41"/>
    </location>
</feature>
<feature type="region of interest" description="Disordered" evidence="1">
    <location>
        <begin position="19"/>
        <end position="55"/>
    </location>
</feature>
<proteinExistence type="predicted"/>
<dbReference type="EMBL" id="RAVZ01000272">
    <property type="protein sequence ID" value="RKG77999.1"/>
    <property type="molecule type" value="Genomic_DNA"/>
</dbReference>
<evidence type="ECO:0000313" key="2">
    <source>
        <dbReference type="EMBL" id="RKG77999.1"/>
    </source>
</evidence>
<protein>
    <submittedName>
        <fullName evidence="2">Uncharacterized protein</fullName>
    </submittedName>
</protein>
<accession>A0A3A8I3F0</accession>
<dbReference type="OrthoDB" id="9979489at2"/>
<keyword evidence="3" id="KW-1185">Reference proteome</keyword>
<evidence type="ECO:0000256" key="1">
    <source>
        <dbReference type="SAM" id="MobiDB-lite"/>
    </source>
</evidence>
<dbReference type="AlphaFoldDB" id="A0A3A8I3F0"/>
<feature type="region of interest" description="Disordered" evidence="1">
    <location>
        <begin position="77"/>
        <end position="102"/>
    </location>
</feature>
<name>A0A3A8I3F0_9BACT</name>
<evidence type="ECO:0000313" key="3">
    <source>
        <dbReference type="Proteomes" id="UP000268094"/>
    </source>
</evidence>
<comment type="caution">
    <text evidence="2">The sequence shown here is derived from an EMBL/GenBank/DDBJ whole genome shotgun (WGS) entry which is preliminary data.</text>
</comment>
<dbReference type="PROSITE" id="PS51257">
    <property type="entry name" value="PROKAR_LIPOPROTEIN"/>
    <property type="match status" value="1"/>
</dbReference>
<dbReference type="Proteomes" id="UP000268094">
    <property type="component" value="Unassembled WGS sequence"/>
</dbReference>
<organism evidence="2 3">
    <name type="scientific">Corallococcus terminator</name>
    <dbReference type="NCBI Taxonomy" id="2316733"/>
    <lineage>
        <taxon>Bacteria</taxon>
        <taxon>Pseudomonadati</taxon>
        <taxon>Myxococcota</taxon>
        <taxon>Myxococcia</taxon>
        <taxon>Myxococcales</taxon>
        <taxon>Cystobacterineae</taxon>
        <taxon>Myxococcaceae</taxon>
        <taxon>Corallococcus</taxon>
    </lineage>
</organism>